<evidence type="ECO:0000313" key="4">
    <source>
        <dbReference type="EMBL" id="MDA0159316.1"/>
    </source>
</evidence>
<organism evidence="4 5">
    <name type="scientific">Solirubrobacter ginsenosidimutans</name>
    <dbReference type="NCBI Taxonomy" id="490573"/>
    <lineage>
        <taxon>Bacteria</taxon>
        <taxon>Bacillati</taxon>
        <taxon>Actinomycetota</taxon>
        <taxon>Thermoleophilia</taxon>
        <taxon>Solirubrobacterales</taxon>
        <taxon>Solirubrobacteraceae</taxon>
        <taxon>Solirubrobacter</taxon>
    </lineage>
</organism>
<evidence type="ECO:0000256" key="1">
    <source>
        <dbReference type="ARBA" id="ARBA00023122"/>
    </source>
</evidence>
<dbReference type="AlphaFoldDB" id="A0A9X3S0L8"/>
<dbReference type="RefSeq" id="WP_270037993.1">
    <property type="nucleotide sequence ID" value="NZ_JAPDOD010000002.1"/>
</dbReference>
<dbReference type="PANTHER" id="PTHR43080">
    <property type="entry name" value="CBS DOMAIN-CONTAINING PROTEIN CBSX3, MITOCHONDRIAL"/>
    <property type="match status" value="1"/>
</dbReference>
<dbReference type="Gene3D" id="3.10.580.10">
    <property type="entry name" value="CBS-domain"/>
    <property type="match status" value="1"/>
</dbReference>
<proteinExistence type="predicted"/>
<feature type="domain" description="CBS" evidence="3">
    <location>
        <begin position="71"/>
        <end position="127"/>
    </location>
</feature>
<keyword evidence="5" id="KW-1185">Reference proteome</keyword>
<dbReference type="SUPFAM" id="SSF54631">
    <property type="entry name" value="CBS-domain pair"/>
    <property type="match status" value="1"/>
</dbReference>
<keyword evidence="1 2" id="KW-0129">CBS domain</keyword>
<protein>
    <submittedName>
        <fullName evidence="4">CBS domain-containing protein</fullName>
    </submittedName>
</protein>
<name>A0A9X3S0L8_9ACTN</name>
<evidence type="ECO:0000313" key="5">
    <source>
        <dbReference type="Proteomes" id="UP001149140"/>
    </source>
</evidence>
<dbReference type="SMART" id="SM00116">
    <property type="entry name" value="CBS"/>
    <property type="match status" value="2"/>
</dbReference>
<dbReference type="Pfam" id="PF00571">
    <property type="entry name" value="CBS"/>
    <property type="match status" value="2"/>
</dbReference>
<dbReference type="InterPro" id="IPR051257">
    <property type="entry name" value="Diverse_CBS-Domain"/>
</dbReference>
<evidence type="ECO:0000259" key="3">
    <source>
        <dbReference type="PROSITE" id="PS51371"/>
    </source>
</evidence>
<feature type="domain" description="CBS" evidence="3">
    <location>
        <begin position="7"/>
        <end position="63"/>
    </location>
</feature>
<dbReference type="InterPro" id="IPR000644">
    <property type="entry name" value="CBS_dom"/>
</dbReference>
<comment type="caution">
    <text evidence="4">The sequence shown here is derived from an EMBL/GenBank/DDBJ whole genome shotgun (WGS) entry which is preliminary data.</text>
</comment>
<dbReference type="PANTHER" id="PTHR43080:SF2">
    <property type="entry name" value="CBS DOMAIN-CONTAINING PROTEIN"/>
    <property type="match status" value="1"/>
</dbReference>
<sequence length="147" mass="15621">MLVSEVMTEAVVTAEPSLSVREIALLMRARNVGSVVLVDGTRPVGFITDRDVALCVVADGRDPDSRAADHASTPVIVAAPDMDLEEAADRMIRHGIRRLVVIEAGALVGVVTLDDLASRVGDRASAISARITRPATPDYFSRAREAS</sequence>
<gene>
    <name evidence="4" type="ORF">OM076_03480</name>
</gene>
<evidence type="ECO:0000256" key="2">
    <source>
        <dbReference type="PROSITE-ProRule" id="PRU00703"/>
    </source>
</evidence>
<dbReference type="EMBL" id="JAPDOD010000002">
    <property type="protein sequence ID" value="MDA0159316.1"/>
    <property type="molecule type" value="Genomic_DNA"/>
</dbReference>
<dbReference type="Proteomes" id="UP001149140">
    <property type="component" value="Unassembled WGS sequence"/>
</dbReference>
<dbReference type="PROSITE" id="PS51371">
    <property type="entry name" value="CBS"/>
    <property type="match status" value="2"/>
</dbReference>
<dbReference type="InterPro" id="IPR046342">
    <property type="entry name" value="CBS_dom_sf"/>
</dbReference>
<reference evidence="4" key="1">
    <citation type="submission" date="2022-10" db="EMBL/GenBank/DDBJ databases">
        <title>The WGS of Solirubrobacter ginsenosidimutans DSM 21036.</title>
        <authorList>
            <person name="Jiang Z."/>
        </authorList>
    </citation>
    <scope>NUCLEOTIDE SEQUENCE</scope>
    <source>
        <strain evidence="4">DSM 21036</strain>
    </source>
</reference>
<accession>A0A9X3S0L8</accession>